<name>A0ACC3BMV3_PYRYE</name>
<gene>
    <name evidence="1" type="ORF">I4F81_001517</name>
</gene>
<dbReference type="Proteomes" id="UP000798662">
    <property type="component" value="Chromosome 1"/>
</dbReference>
<organism evidence="1 2">
    <name type="scientific">Pyropia yezoensis</name>
    <name type="common">Susabi-nori</name>
    <name type="synonym">Porphyra yezoensis</name>
    <dbReference type="NCBI Taxonomy" id="2788"/>
    <lineage>
        <taxon>Eukaryota</taxon>
        <taxon>Rhodophyta</taxon>
        <taxon>Bangiophyceae</taxon>
        <taxon>Bangiales</taxon>
        <taxon>Bangiaceae</taxon>
        <taxon>Pyropia</taxon>
    </lineage>
</organism>
<proteinExistence type="predicted"/>
<evidence type="ECO:0000313" key="2">
    <source>
        <dbReference type="Proteomes" id="UP000798662"/>
    </source>
</evidence>
<sequence length="306" mass="30887">MAPGAPPPTTPPALTAPPIWDLLPAWRAADRAARRASRRVEFAAFMDTYMGTYEAAVAGRKGPLFRRAFAVAAATGGGASVASALAEGGEEEAAAAAEEPEASPAGGGGGGPTSDPVRVLDVGIGVAPNVEYYPPGALVTGVDPNPAMHPRAVANTHRRRPDIHLTLLPTVAAAAAAAAAATGSPFDVAVCTLTLCSVGDPADLVAAAAATLRPGGVFVFVEHVAAQVGDAALAGGVVEAVRRRAAQVLAAPQHRVLADGCRLTQDAEAAVRRGAEWAAVEAERFWLEEAGMPLLSPHVAGMAVKG</sequence>
<keyword evidence="2" id="KW-1185">Reference proteome</keyword>
<dbReference type="EMBL" id="CM020618">
    <property type="protein sequence ID" value="KAK1858918.1"/>
    <property type="molecule type" value="Genomic_DNA"/>
</dbReference>
<accession>A0ACC3BMV3</accession>
<protein>
    <submittedName>
        <fullName evidence="1">Uncharacterized protein</fullName>
    </submittedName>
</protein>
<comment type="caution">
    <text evidence="1">The sequence shown here is derived from an EMBL/GenBank/DDBJ whole genome shotgun (WGS) entry which is preliminary data.</text>
</comment>
<evidence type="ECO:0000313" key="1">
    <source>
        <dbReference type="EMBL" id="KAK1858918.1"/>
    </source>
</evidence>
<reference evidence="1" key="1">
    <citation type="submission" date="2019-11" db="EMBL/GenBank/DDBJ databases">
        <title>Nori genome reveals adaptations in red seaweeds to the harsh intertidal environment.</title>
        <authorList>
            <person name="Wang D."/>
            <person name="Mao Y."/>
        </authorList>
    </citation>
    <scope>NUCLEOTIDE SEQUENCE</scope>
    <source>
        <tissue evidence="1">Gametophyte</tissue>
    </source>
</reference>